<reference evidence="2 3" key="1">
    <citation type="journal article" date="2015" name="Genome Announc.">
        <title>Complete Genome Sequence of Biocontrol Strain Pseudomonas fluorescens LBUM223.</title>
        <authorList>
            <person name="Roquigny R."/>
            <person name="Arseneault T."/>
            <person name="Gadkar V.J."/>
            <person name="Novinscak A."/>
            <person name="Joly D.L."/>
            <person name="Filion M."/>
        </authorList>
    </citation>
    <scope>NUCLEOTIDE SEQUENCE [LARGE SCALE GENOMIC DNA]</scope>
    <source>
        <strain evidence="2 3">LBUM223</strain>
    </source>
</reference>
<protein>
    <submittedName>
        <fullName evidence="2">Site-specific recombinase, phage integrase family</fullName>
    </submittedName>
</protein>
<dbReference type="InterPro" id="IPR011010">
    <property type="entry name" value="DNA_brk_join_enz"/>
</dbReference>
<dbReference type="Gene3D" id="1.10.443.10">
    <property type="entry name" value="Intergrase catalytic core"/>
    <property type="match status" value="1"/>
</dbReference>
<dbReference type="EMBL" id="CP011117">
    <property type="protein sequence ID" value="AKA82799.1"/>
    <property type="molecule type" value="Genomic_DNA"/>
</dbReference>
<accession>A0AAU8TLT9</accession>
<dbReference type="GO" id="GO:0006310">
    <property type="term" value="P:DNA recombination"/>
    <property type="evidence" value="ECO:0007669"/>
    <property type="project" value="UniProtKB-KW"/>
</dbReference>
<evidence type="ECO:0000313" key="3">
    <source>
        <dbReference type="Proteomes" id="UP000033099"/>
    </source>
</evidence>
<evidence type="ECO:0000313" key="2">
    <source>
        <dbReference type="EMBL" id="AKA82799.1"/>
    </source>
</evidence>
<organism evidence="2 3">
    <name type="scientific">Pseudomonas synxantha</name>
    <dbReference type="NCBI Taxonomy" id="47883"/>
    <lineage>
        <taxon>Bacteria</taxon>
        <taxon>Pseudomonadati</taxon>
        <taxon>Pseudomonadota</taxon>
        <taxon>Gammaproteobacteria</taxon>
        <taxon>Pseudomonadales</taxon>
        <taxon>Pseudomonadaceae</taxon>
        <taxon>Pseudomonas</taxon>
    </lineage>
</organism>
<sequence>MASYENPAHANRLVVIPRLANAFAELHVTDCPEGGVVASISGSETERNVFQLDEIGATGNTGHVFNFPFIFKENGLPWTEANSYLLSLIENKHSKPRPTDDVRRKASKLLDYLLFCEKSNIDWKDFSGRRPSLRPTYRYYRHLIDSSGRSGAVINQYTGVVYDFYRYVCNKWHKIDISRVDTVKKLKVMLQHVSSYKSIEVEKRALTRRIAPSSPIPIGFVRDGGENLRPLTNSQLSEVLDSIYLPNWTAQERLIVLTSLMTGARKQSVLTLRVRHLESFVEANLRSDGTYLINAGPGTGIDTKFDKEQRLYVPRQLGDDLKLWATSPSAVKRRKVFVDRMLVIENKVMEERDAYLFLSDQGNCYYMAEDDPRYELVKSRPSGQVTETIKRKLLRSGGCFKLCVNGHLAGDC</sequence>
<dbReference type="InterPro" id="IPR013762">
    <property type="entry name" value="Integrase-like_cat_sf"/>
</dbReference>
<keyword evidence="1" id="KW-0233">DNA recombination</keyword>
<dbReference type="KEGG" id="pfb:VO64_2253"/>
<dbReference type="GO" id="GO:0003677">
    <property type="term" value="F:DNA binding"/>
    <property type="evidence" value="ECO:0007669"/>
    <property type="project" value="InterPro"/>
</dbReference>
<dbReference type="SUPFAM" id="SSF56349">
    <property type="entry name" value="DNA breaking-rejoining enzymes"/>
    <property type="match status" value="1"/>
</dbReference>
<dbReference type="GO" id="GO:0015074">
    <property type="term" value="P:DNA integration"/>
    <property type="evidence" value="ECO:0007669"/>
    <property type="project" value="InterPro"/>
</dbReference>
<dbReference type="Proteomes" id="UP000033099">
    <property type="component" value="Chromosome"/>
</dbReference>
<dbReference type="RefSeq" id="WP_052721964.1">
    <property type="nucleotide sequence ID" value="NZ_CP011117.2"/>
</dbReference>
<gene>
    <name evidence="2" type="ORF">VO64_2253</name>
</gene>
<proteinExistence type="predicted"/>
<name>A0AAU8TLT9_9PSED</name>
<evidence type="ECO:0000256" key="1">
    <source>
        <dbReference type="ARBA" id="ARBA00023172"/>
    </source>
</evidence>
<dbReference type="AlphaFoldDB" id="A0AAU8TLT9"/>